<gene>
    <name evidence="1" type="ORF">CUMW_219390</name>
</gene>
<dbReference type="Proteomes" id="UP000236630">
    <property type="component" value="Unassembled WGS sequence"/>
</dbReference>
<evidence type="ECO:0000313" key="2">
    <source>
        <dbReference type="Proteomes" id="UP000236630"/>
    </source>
</evidence>
<protein>
    <submittedName>
        <fullName evidence="1">Uncharacterized protein</fullName>
    </submittedName>
</protein>
<reference evidence="1 2" key="1">
    <citation type="journal article" date="2017" name="Front. Genet.">
        <title>Draft sequencing of the heterozygous diploid genome of Satsuma (Citrus unshiu Marc.) using a hybrid assembly approach.</title>
        <authorList>
            <person name="Shimizu T."/>
            <person name="Tanizawa Y."/>
            <person name="Mochizuki T."/>
            <person name="Nagasaki H."/>
            <person name="Yoshioka T."/>
            <person name="Toyoda A."/>
            <person name="Fujiyama A."/>
            <person name="Kaminuma E."/>
            <person name="Nakamura Y."/>
        </authorList>
    </citation>
    <scope>NUCLEOTIDE SEQUENCE [LARGE SCALE GENOMIC DNA]</scope>
    <source>
        <strain evidence="2">cv. Miyagawa wase</strain>
    </source>
</reference>
<sequence length="100" mass="11561">MPKSHKTPKVTNINSDQNLLLMAIIGLTAIGRSFKRTPEIINLLDYLTILQKITSFSNKFFSITIWDTTRKFSRRNHRQTPVLVALQKRHLLCSDVNCFT</sequence>
<evidence type="ECO:0000313" key="1">
    <source>
        <dbReference type="EMBL" id="GAY62629.1"/>
    </source>
</evidence>
<comment type="caution">
    <text evidence="1">The sequence shown here is derived from an EMBL/GenBank/DDBJ whole genome shotgun (WGS) entry which is preliminary data.</text>
</comment>
<dbReference type="AlphaFoldDB" id="A0A2H5QDC0"/>
<proteinExistence type="predicted"/>
<feature type="non-terminal residue" evidence="1">
    <location>
        <position position="100"/>
    </location>
</feature>
<organism evidence="1 2">
    <name type="scientific">Citrus unshiu</name>
    <name type="common">Satsuma mandarin</name>
    <name type="synonym">Citrus nobilis var. unshiu</name>
    <dbReference type="NCBI Taxonomy" id="55188"/>
    <lineage>
        <taxon>Eukaryota</taxon>
        <taxon>Viridiplantae</taxon>
        <taxon>Streptophyta</taxon>
        <taxon>Embryophyta</taxon>
        <taxon>Tracheophyta</taxon>
        <taxon>Spermatophyta</taxon>
        <taxon>Magnoliopsida</taxon>
        <taxon>eudicotyledons</taxon>
        <taxon>Gunneridae</taxon>
        <taxon>Pentapetalae</taxon>
        <taxon>rosids</taxon>
        <taxon>malvids</taxon>
        <taxon>Sapindales</taxon>
        <taxon>Rutaceae</taxon>
        <taxon>Aurantioideae</taxon>
        <taxon>Citrus</taxon>
    </lineage>
</organism>
<accession>A0A2H5QDC0</accession>
<name>A0A2H5QDC0_CITUN</name>
<dbReference type="EMBL" id="BDQV01000314">
    <property type="protein sequence ID" value="GAY62629.1"/>
    <property type="molecule type" value="Genomic_DNA"/>
</dbReference>
<keyword evidence="2" id="KW-1185">Reference proteome</keyword>